<evidence type="ECO:0000313" key="3">
    <source>
        <dbReference type="Proteomes" id="UP000823775"/>
    </source>
</evidence>
<dbReference type="EMBL" id="JACEIK010000426">
    <property type="protein sequence ID" value="MCD7456834.1"/>
    <property type="molecule type" value="Genomic_DNA"/>
</dbReference>
<accession>A0ABS8SE46</accession>
<sequence length="157" mass="17638">MINFLRANLINLPREALKDLDTAIIDAGVLVYSLYDSVEGNEDMAVGDLNQVIAKAYEVYHLVVGCINNDIPEWCLVRWIGDIIEEITLLMREVMKIHEKKVADLVLHTTTDVAGAHTSQFARISIREEMVGFDEVLKTLRQKLIGGSSELDVISIR</sequence>
<evidence type="ECO:0000259" key="1">
    <source>
        <dbReference type="Pfam" id="PF12061"/>
    </source>
</evidence>
<dbReference type="InterPro" id="IPR021929">
    <property type="entry name" value="R1A-like_N"/>
</dbReference>
<dbReference type="Pfam" id="PF12061">
    <property type="entry name" value="NB-LRR"/>
    <property type="match status" value="1"/>
</dbReference>
<name>A0ABS8SE46_DATST</name>
<evidence type="ECO:0000313" key="2">
    <source>
        <dbReference type="EMBL" id="MCD7456834.1"/>
    </source>
</evidence>
<reference evidence="2 3" key="1">
    <citation type="journal article" date="2021" name="BMC Genomics">
        <title>Datura genome reveals duplications of psychoactive alkaloid biosynthetic genes and high mutation rate following tissue culture.</title>
        <authorList>
            <person name="Rajewski A."/>
            <person name="Carter-House D."/>
            <person name="Stajich J."/>
            <person name="Litt A."/>
        </authorList>
    </citation>
    <scope>NUCLEOTIDE SEQUENCE [LARGE SCALE GENOMIC DNA]</scope>
    <source>
        <strain evidence="2">AR-01</strain>
    </source>
</reference>
<comment type="caution">
    <text evidence="2">The sequence shown here is derived from an EMBL/GenBank/DDBJ whole genome shotgun (WGS) entry which is preliminary data.</text>
</comment>
<keyword evidence="3" id="KW-1185">Reference proteome</keyword>
<proteinExistence type="predicted"/>
<protein>
    <recommendedName>
        <fullName evidence="1">Late blight resistance protein R1A-like N-terminal domain-containing protein</fullName>
    </recommendedName>
</protein>
<organism evidence="2 3">
    <name type="scientific">Datura stramonium</name>
    <name type="common">Jimsonweed</name>
    <name type="synonym">Common thornapple</name>
    <dbReference type="NCBI Taxonomy" id="4076"/>
    <lineage>
        <taxon>Eukaryota</taxon>
        <taxon>Viridiplantae</taxon>
        <taxon>Streptophyta</taxon>
        <taxon>Embryophyta</taxon>
        <taxon>Tracheophyta</taxon>
        <taxon>Spermatophyta</taxon>
        <taxon>Magnoliopsida</taxon>
        <taxon>eudicotyledons</taxon>
        <taxon>Gunneridae</taxon>
        <taxon>Pentapetalae</taxon>
        <taxon>asterids</taxon>
        <taxon>lamiids</taxon>
        <taxon>Solanales</taxon>
        <taxon>Solanaceae</taxon>
        <taxon>Solanoideae</taxon>
        <taxon>Datureae</taxon>
        <taxon>Datura</taxon>
    </lineage>
</organism>
<feature type="domain" description="Late blight resistance protein R1A-like N-terminal" evidence="1">
    <location>
        <begin position="1"/>
        <end position="52"/>
    </location>
</feature>
<dbReference type="Proteomes" id="UP000823775">
    <property type="component" value="Unassembled WGS sequence"/>
</dbReference>
<gene>
    <name evidence="2" type="ORF">HAX54_033317</name>
</gene>